<comment type="caution">
    <text evidence="2">The sequence shown here is derived from an EMBL/GenBank/DDBJ whole genome shotgun (WGS) entry which is preliminary data.</text>
</comment>
<accession>A0AAW6TZN4</accession>
<dbReference type="RefSeq" id="WP_349246601.1">
    <property type="nucleotide sequence ID" value="NZ_JASCXX010000030.1"/>
</dbReference>
<dbReference type="InterPro" id="IPR027392">
    <property type="entry name" value="TF_Znf"/>
</dbReference>
<evidence type="ECO:0000259" key="1">
    <source>
        <dbReference type="Pfam" id="PF13453"/>
    </source>
</evidence>
<gene>
    <name evidence="2" type="ORF">QJ522_19175</name>
</gene>
<dbReference type="AlphaFoldDB" id="A0AAW6TZN4"/>
<sequence>MDCPACGNAMITLELADVEIDHCVGCGGIWLDTGELELLMDDRQKASQLLASFQEAPAVAEKPRKCPICDKKMAKIVVGQAKPALLIDKCRRGDGLWFDRGELQDILDRGQLDETSRIQKLLAEMFAHDESKQK</sequence>
<name>A0AAW6TZN4_9BACT</name>
<reference evidence="2" key="1">
    <citation type="submission" date="2023-05" db="EMBL/GenBank/DDBJ databases">
        <title>Anaerotaeda fermentans gen. nov., sp. nov., a novel anaerobic planctomycete of the new family within the order Sedimentisphaerales isolated from Taman Peninsula, Russia.</title>
        <authorList>
            <person name="Khomyakova M.A."/>
            <person name="Merkel A.Y."/>
            <person name="Slobodkin A.I."/>
        </authorList>
    </citation>
    <scope>NUCLEOTIDE SEQUENCE</scope>
    <source>
        <strain evidence="2">M17dextr</strain>
    </source>
</reference>
<evidence type="ECO:0000313" key="3">
    <source>
        <dbReference type="Proteomes" id="UP001431776"/>
    </source>
</evidence>
<keyword evidence="3" id="KW-1185">Reference proteome</keyword>
<protein>
    <submittedName>
        <fullName evidence="2">Zf-TFIIB domain-containing protein</fullName>
    </submittedName>
</protein>
<organism evidence="2 3">
    <name type="scientific">Anaerobaca lacustris</name>
    <dbReference type="NCBI Taxonomy" id="3044600"/>
    <lineage>
        <taxon>Bacteria</taxon>
        <taxon>Pseudomonadati</taxon>
        <taxon>Planctomycetota</taxon>
        <taxon>Phycisphaerae</taxon>
        <taxon>Sedimentisphaerales</taxon>
        <taxon>Anaerobacaceae</taxon>
        <taxon>Anaerobaca</taxon>
    </lineage>
</organism>
<feature type="domain" description="Transcription factor zinc-finger" evidence="1">
    <location>
        <begin position="2"/>
        <end position="41"/>
    </location>
</feature>
<dbReference type="Pfam" id="PF13453">
    <property type="entry name" value="Zn_ribbon_TFIIB"/>
    <property type="match status" value="2"/>
</dbReference>
<dbReference type="Proteomes" id="UP001431776">
    <property type="component" value="Unassembled WGS sequence"/>
</dbReference>
<evidence type="ECO:0000313" key="2">
    <source>
        <dbReference type="EMBL" id="MDI6451193.1"/>
    </source>
</evidence>
<proteinExistence type="predicted"/>
<dbReference type="EMBL" id="JASCXX010000030">
    <property type="protein sequence ID" value="MDI6451193.1"/>
    <property type="molecule type" value="Genomic_DNA"/>
</dbReference>
<feature type="domain" description="Transcription factor zinc-finger" evidence="1">
    <location>
        <begin position="65"/>
        <end position="109"/>
    </location>
</feature>